<protein>
    <submittedName>
        <fullName evidence="2">Uncharacterized protein</fullName>
    </submittedName>
</protein>
<feature type="compositionally biased region" description="Basic residues" evidence="1">
    <location>
        <begin position="99"/>
        <end position="113"/>
    </location>
</feature>
<comment type="caution">
    <text evidence="2">The sequence shown here is derived from an EMBL/GenBank/DDBJ whole genome shotgun (WGS) entry which is preliminary data.</text>
</comment>
<dbReference type="RefSeq" id="XP_049265319.1">
    <property type="nucleotide sequence ID" value="XM_049405045.1"/>
</dbReference>
<evidence type="ECO:0000313" key="3">
    <source>
        <dbReference type="Proteomes" id="UP000694255"/>
    </source>
</evidence>
<dbReference type="PANTHER" id="PTHR39398:SF1">
    <property type="entry name" value="CSN8_PSMD8_EIF3K DOMAIN-CONTAINING PROTEIN"/>
    <property type="match status" value="1"/>
</dbReference>
<feature type="region of interest" description="Disordered" evidence="1">
    <location>
        <begin position="1"/>
        <end position="125"/>
    </location>
</feature>
<feature type="compositionally biased region" description="Basic and acidic residues" evidence="1">
    <location>
        <begin position="114"/>
        <end position="124"/>
    </location>
</feature>
<keyword evidence="3" id="KW-1185">Reference proteome</keyword>
<evidence type="ECO:0000256" key="1">
    <source>
        <dbReference type="SAM" id="MobiDB-lite"/>
    </source>
</evidence>
<proteinExistence type="predicted"/>
<reference evidence="2 3" key="1">
    <citation type="journal article" date="2021" name="DNA Res.">
        <title>Genome analysis of Candida subhashii reveals its hybrid nature and dual mitochondrial genome conformations.</title>
        <authorList>
            <person name="Mixao V."/>
            <person name="Hegedusova E."/>
            <person name="Saus E."/>
            <person name="Pryszcz L.P."/>
            <person name="Cillingova A."/>
            <person name="Nosek J."/>
            <person name="Gabaldon T."/>
        </authorList>
    </citation>
    <scope>NUCLEOTIDE SEQUENCE [LARGE SCALE GENOMIC DNA]</scope>
    <source>
        <strain evidence="2 3">CBS 10753</strain>
    </source>
</reference>
<dbReference type="EMBL" id="JAGSYN010000053">
    <property type="protein sequence ID" value="KAG7665087.1"/>
    <property type="molecule type" value="Genomic_DNA"/>
</dbReference>
<feature type="compositionally biased region" description="Low complexity" evidence="1">
    <location>
        <begin position="22"/>
        <end position="33"/>
    </location>
</feature>
<dbReference type="PANTHER" id="PTHR39398">
    <property type="entry name" value="YALI0F14311P"/>
    <property type="match status" value="1"/>
</dbReference>
<sequence length="414" mass="47987">MFIGKRRGAQPPKKPKEPSESPPITSSSTPSSSDHSTARGEGGGTTDKVLQSTPPEYKRTFRSKSKSPWKEKDRKSNSKDRNTNSKDRNTNSKDNNGNTKKKTYTPPHRLKQKQIKESPGKSEEELSILAKRQARFATPPTPSKHEHGFVSRGESYLQNNEEAQQELFSEIIADFINYCNSNSTSVLQKEFNKVVTENDMKSAESVEKDTTTPQKITIDSILLQTRKLREALLYSTPNEFCKRVFFFSLRIAAIVGDFRTYIPSILYLLENREELQLSTDEIEEVATLLILHHIHKTEEISKAVRLYFEYIPKKSMIFDMIRSWIDDDWYRWFRIYELQSDSSMTSMMAMGLTRMIKLFIDQFNQTYYTIAKSELERLLPSGIKVDDLIEKYGADWKLKDDMVIIRERRAIRSQ</sequence>
<feature type="compositionally biased region" description="Basic and acidic residues" evidence="1">
    <location>
        <begin position="68"/>
        <end position="91"/>
    </location>
</feature>
<accession>A0A8J5US35</accession>
<dbReference type="AlphaFoldDB" id="A0A8J5US35"/>
<name>A0A8J5US35_9ASCO</name>
<organism evidence="2 3">
    <name type="scientific">[Candida] subhashii</name>
    <dbReference type="NCBI Taxonomy" id="561895"/>
    <lineage>
        <taxon>Eukaryota</taxon>
        <taxon>Fungi</taxon>
        <taxon>Dikarya</taxon>
        <taxon>Ascomycota</taxon>
        <taxon>Saccharomycotina</taxon>
        <taxon>Pichiomycetes</taxon>
        <taxon>Debaryomycetaceae</taxon>
        <taxon>Spathaspora</taxon>
    </lineage>
</organism>
<evidence type="ECO:0000313" key="2">
    <source>
        <dbReference type="EMBL" id="KAG7665087.1"/>
    </source>
</evidence>
<gene>
    <name evidence="2" type="ORF">J8A68_001396</name>
</gene>
<dbReference type="GeneID" id="73468197"/>
<dbReference type="Proteomes" id="UP000694255">
    <property type="component" value="Unassembled WGS sequence"/>
</dbReference>
<dbReference type="OrthoDB" id="2100128at2759"/>